<dbReference type="PANTHER" id="PTHR46953">
    <property type="entry name" value="G-PROTEIN COUPLED RECEPTOR MTH-LIKE 1-RELATED"/>
    <property type="match status" value="1"/>
</dbReference>
<feature type="region of interest" description="Disordered" evidence="1">
    <location>
        <begin position="20"/>
        <end position="45"/>
    </location>
</feature>
<protein>
    <submittedName>
        <fullName evidence="2">Uncharacterized protein</fullName>
    </submittedName>
</protein>
<feature type="compositionally biased region" description="Polar residues" evidence="1">
    <location>
        <begin position="29"/>
        <end position="41"/>
    </location>
</feature>
<evidence type="ECO:0000256" key="1">
    <source>
        <dbReference type="SAM" id="MobiDB-lite"/>
    </source>
</evidence>
<accession>A0A7R9D0E9</accession>
<name>A0A7R9D0E9_TIMPO</name>
<evidence type="ECO:0000313" key="2">
    <source>
        <dbReference type="EMBL" id="CAD7405762.1"/>
    </source>
</evidence>
<gene>
    <name evidence="2" type="ORF">TPSB3V08_LOCUS5138</name>
</gene>
<sequence length="192" mass="21638">MLLLYRIGKVELDEVNPHLRGGRVENHLGKTTPSSPDQDSNLDLPVLGSRAKHDKHGSQLRHRDGDFRPSSLDKLQEVCRLRLYQVYAWGVPLIIAGVAALVDNLPPSHNSLLRPRFGQRTCWFYVRLQAAMKALYNKTNAIEKAILSAQWTRSTSSHPNCIGITSIPQNKVIINNKETLFNCVDTAKRFSI</sequence>
<reference evidence="2" key="1">
    <citation type="submission" date="2020-11" db="EMBL/GenBank/DDBJ databases">
        <authorList>
            <person name="Tran Van P."/>
        </authorList>
    </citation>
    <scope>NUCLEOTIDE SEQUENCE</scope>
</reference>
<proteinExistence type="predicted"/>
<dbReference type="PANTHER" id="PTHR46953:SF1">
    <property type="entry name" value="G-PROTEIN COUPLED RECEPTOR MTH-LIKE 1-RELATED"/>
    <property type="match status" value="1"/>
</dbReference>
<dbReference type="InterPro" id="IPR052808">
    <property type="entry name" value="GPCR_Mth-like"/>
</dbReference>
<dbReference type="EMBL" id="OD002650">
    <property type="protein sequence ID" value="CAD7405762.1"/>
    <property type="molecule type" value="Genomic_DNA"/>
</dbReference>
<organism evidence="2">
    <name type="scientific">Timema poppense</name>
    <name type="common">Walking stick</name>
    <dbReference type="NCBI Taxonomy" id="170557"/>
    <lineage>
        <taxon>Eukaryota</taxon>
        <taxon>Metazoa</taxon>
        <taxon>Ecdysozoa</taxon>
        <taxon>Arthropoda</taxon>
        <taxon>Hexapoda</taxon>
        <taxon>Insecta</taxon>
        <taxon>Pterygota</taxon>
        <taxon>Neoptera</taxon>
        <taxon>Polyneoptera</taxon>
        <taxon>Phasmatodea</taxon>
        <taxon>Timematodea</taxon>
        <taxon>Timematoidea</taxon>
        <taxon>Timematidae</taxon>
        <taxon>Timema</taxon>
    </lineage>
</organism>
<dbReference type="AlphaFoldDB" id="A0A7R9D0E9"/>